<evidence type="ECO:0000259" key="3">
    <source>
        <dbReference type="Pfam" id="PF22600"/>
    </source>
</evidence>
<organism evidence="4 5">
    <name type="scientific">Tetrahymena thermophila (strain SB210)</name>
    <dbReference type="NCBI Taxonomy" id="312017"/>
    <lineage>
        <taxon>Eukaryota</taxon>
        <taxon>Sar</taxon>
        <taxon>Alveolata</taxon>
        <taxon>Ciliophora</taxon>
        <taxon>Intramacronucleata</taxon>
        <taxon>Oligohymenophorea</taxon>
        <taxon>Hymenostomatida</taxon>
        <taxon>Tetrahymenina</taxon>
        <taxon>Tetrahymenidae</taxon>
        <taxon>Tetrahymena</taxon>
    </lineage>
</organism>
<reference evidence="5" key="1">
    <citation type="journal article" date="2006" name="PLoS Biol.">
        <title>Macronuclear genome sequence of the ciliate Tetrahymena thermophila, a model eukaryote.</title>
        <authorList>
            <person name="Eisen J.A."/>
            <person name="Coyne R.S."/>
            <person name="Wu M."/>
            <person name="Wu D."/>
            <person name="Thiagarajan M."/>
            <person name="Wortman J.R."/>
            <person name="Badger J.H."/>
            <person name="Ren Q."/>
            <person name="Amedeo P."/>
            <person name="Jones K.M."/>
            <person name="Tallon L.J."/>
            <person name="Delcher A.L."/>
            <person name="Salzberg S.L."/>
            <person name="Silva J.C."/>
            <person name="Haas B.J."/>
            <person name="Majoros W.H."/>
            <person name="Farzad M."/>
            <person name="Carlton J.M."/>
            <person name="Smith R.K. Jr."/>
            <person name="Garg J."/>
            <person name="Pearlman R.E."/>
            <person name="Karrer K.M."/>
            <person name="Sun L."/>
            <person name="Manning G."/>
            <person name="Elde N.C."/>
            <person name="Turkewitz A.P."/>
            <person name="Asai D.J."/>
            <person name="Wilkes D.E."/>
            <person name="Wang Y."/>
            <person name="Cai H."/>
            <person name="Collins K."/>
            <person name="Stewart B.A."/>
            <person name="Lee S.R."/>
            <person name="Wilamowska K."/>
            <person name="Weinberg Z."/>
            <person name="Ruzzo W.L."/>
            <person name="Wloga D."/>
            <person name="Gaertig J."/>
            <person name="Frankel J."/>
            <person name="Tsao C.-C."/>
            <person name="Gorovsky M.A."/>
            <person name="Keeling P.J."/>
            <person name="Waller R.F."/>
            <person name="Patron N.J."/>
            <person name="Cherry J.M."/>
            <person name="Stover N.A."/>
            <person name="Krieger C.J."/>
            <person name="del Toro C."/>
            <person name="Ryder H.F."/>
            <person name="Williamson S.C."/>
            <person name="Barbeau R.A."/>
            <person name="Hamilton E.P."/>
            <person name="Orias E."/>
        </authorList>
    </citation>
    <scope>NUCLEOTIDE SEQUENCE [LARGE SCALE GENOMIC DNA]</scope>
    <source>
        <strain evidence="5">SB210</strain>
    </source>
</reference>
<dbReference type="GO" id="GO:0031123">
    <property type="term" value="P:RNA 3'-end processing"/>
    <property type="evidence" value="ECO:0007669"/>
    <property type="project" value="TreeGrafter"/>
</dbReference>
<feature type="non-terminal residue" evidence="4">
    <location>
        <position position="1"/>
    </location>
</feature>
<feature type="region of interest" description="Disordered" evidence="1">
    <location>
        <begin position="188"/>
        <end position="213"/>
    </location>
</feature>
<dbReference type="Gene3D" id="3.30.460.10">
    <property type="entry name" value="Beta Polymerase, domain 2"/>
    <property type="match status" value="1"/>
</dbReference>
<keyword evidence="2" id="KW-0472">Membrane</keyword>
<dbReference type="STRING" id="312017.Q229K1"/>
<dbReference type="AlphaFoldDB" id="Q229K1"/>
<dbReference type="RefSeq" id="XP_001029623.2">
    <property type="nucleotide sequence ID" value="XM_001029623.3"/>
</dbReference>
<evidence type="ECO:0000256" key="1">
    <source>
        <dbReference type="SAM" id="MobiDB-lite"/>
    </source>
</evidence>
<dbReference type="OrthoDB" id="2274644at2759"/>
<feature type="domain" description="Poly(A) RNA polymerase mitochondrial-like central palm" evidence="3">
    <location>
        <begin position="526"/>
        <end position="666"/>
    </location>
</feature>
<proteinExistence type="predicted"/>
<keyword evidence="5" id="KW-1185">Reference proteome</keyword>
<evidence type="ECO:0000313" key="5">
    <source>
        <dbReference type="Proteomes" id="UP000009168"/>
    </source>
</evidence>
<dbReference type="GeneID" id="7830171"/>
<dbReference type="GO" id="GO:0016779">
    <property type="term" value="F:nucleotidyltransferase activity"/>
    <property type="evidence" value="ECO:0007669"/>
    <property type="project" value="TreeGrafter"/>
</dbReference>
<feature type="transmembrane region" description="Helical" evidence="2">
    <location>
        <begin position="662"/>
        <end position="682"/>
    </location>
</feature>
<dbReference type="EMBL" id="GG662321">
    <property type="protein sequence ID" value="EAR81960.2"/>
    <property type="molecule type" value="Genomic_DNA"/>
</dbReference>
<name>Q229K1_TETTS</name>
<evidence type="ECO:0000256" key="2">
    <source>
        <dbReference type="SAM" id="Phobius"/>
    </source>
</evidence>
<dbReference type="PANTHER" id="PTHR12271">
    <property type="entry name" value="POLY A POLYMERASE CID PAP -RELATED"/>
    <property type="match status" value="1"/>
</dbReference>
<gene>
    <name evidence="4" type="ORF">TTHERM_01394310</name>
</gene>
<dbReference type="Proteomes" id="UP000009168">
    <property type="component" value="Unassembled WGS sequence"/>
</dbReference>
<dbReference type="PANTHER" id="PTHR12271:SF40">
    <property type="entry name" value="POLY(A) RNA POLYMERASE GLD2"/>
    <property type="match status" value="1"/>
</dbReference>
<feature type="transmembrane region" description="Helical" evidence="2">
    <location>
        <begin position="694"/>
        <end position="713"/>
    </location>
</feature>
<sequence>EQIKISFIEMNIESKYYQILKELLKAAKEEDERKSDTQFAQRLNKIIAEVMKIPFHYSKNFENIIKQQVEIDCSNKSDINIFENYKSLFDKLKQVNKILTKQTAELLISTVDIIINELQMFRKKMDAPKFQVYQESVNENIKQIKLTQSQIDKQHLIDNNEQQQYQLSNYQQTSSQRINQNIQQFPNNNYLEKNQNGQSKNQNNNGNFIYPNNRQDHLNKQIQYQNQENNRNLNLRFAQNVNQFDNQQLNNYQYQEFNVQLQKQQVNSQNLPHPYHIHTNQAIQNNQQQSFQQQRYSTQQNNIFQNEQNNNFLSKNNQLSGNMINQIQPQIPTNQTIQNNQYQSFQKQKYSTQQNNIFQNEQNNSHSKNNQLSGNIINQIQPQIPTNQASQNNLYQNFQQQNYKSQQNNFIQNEQNSNTLSKNNQLSSNMLNQIKPTNNFNQDLDQTIREQESLIFQVKPEKQAISKIRMQGLQEADQKIFDSMIDGQATHKYNPKIIIANLDYILVDSDEILRVQQNSDQIDFQMYEIYKQRILEQKKKKDMITMLNYVLNVIYRSAANKFSDKVVLKAYLFGSFLQGTSLKNNSDIDVILEFENIEIKYRSILYFISSVVKTKLSDEFEIETVINQYIRIPFINLTHKKTGYKIDIIYENKLGILNSHLFYTYLNIHIKIKVLSVLFKIWADNAKIKDKYKLTSYALLNIVIYYFITNGYIWSIQDYQYFQFTPLFTMISTYCNLQNVKLKTYTSFESNKQKIKQKLIEDKYYQKLEQTPLHKLFVDLIEFCQTILYMNSKNNEDKIIITIRPNILKIRGDLNKYKNGDKHISIQDPFDDDYNPGQRKSFNYNDFVKALNKVPNEIRNIQQLQQLFQ</sequence>
<protein>
    <submittedName>
        <fullName evidence="4">Nucleotidyltransferase domain protein</fullName>
    </submittedName>
</protein>
<keyword evidence="2" id="KW-1133">Transmembrane helix</keyword>
<dbReference type="InterPro" id="IPR054708">
    <property type="entry name" value="MTPAP-like_central"/>
</dbReference>
<dbReference type="SUPFAM" id="SSF81301">
    <property type="entry name" value="Nucleotidyltransferase"/>
    <property type="match status" value="1"/>
</dbReference>
<dbReference type="SUPFAM" id="SSF81631">
    <property type="entry name" value="PAP/OAS1 substrate-binding domain"/>
    <property type="match status" value="1"/>
</dbReference>
<dbReference type="Pfam" id="PF22600">
    <property type="entry name" value="MTPAP-like_central"/>
    <property type="match status" value="1"/>
</dbReference>
<dbReference type="KEGG" id="tet:TTHERM_01394310"/>
<feature type="compositionally biased region" description="Low complexity" evidence="1">
    <location>
        <begin position="188"/>
        <end position="207"/>
    </location>
</feature>
<dbReference type="InParanoid" id="Q229K1"/>
<dbReference type="Gene3D" id="1.10.1410.10">
    <property type="match status" value="1"/>
</dbReference>
<dbReference type="HOGENOM" id="CLU_413085_0_0_1"/>
<dbReference type="CDD" id="cd05402">
    <property type="entry name" value="NT_PAP_TUTase"/>
    <property type="match status" value="1"/>
</dbReference>
<keyword evidence="2" id="KW-0812">Transmembrane</keyword>
<evidence type="ECO:0000313" key="4">
    <source>
        <dbReference type="EMBL" id="EAR81960.2"/>
    </source>
</evidence>
<dbReference type="InterPro" id="IPR043519">
    <property type="entry name" value="NT_sf"/>
</dbReference>
<accession>Q229K1</accession>